<evidence type="ECO:0000259" key="15">
    <source>
        <dbReference type="Pfam" id="PF07715"/>
    </source>
</evidence>
<dbReference type="EMBL" id="JNHM01000012">
    <property type="protein sequence ID" value="KDS55883.1"/>
    <property type="molecule type" value="Genomic_DNA"/>
</dbReference>
<reference evidence="16 17" key="1">
    <citation type="submission" date="2014-04" db="EMBL/GenBank/DDBJ databases">
        <authorList>
            <person name="Sears C."/>
            <person name="Carroll K."/>
            <person name="Sack B.R."/>
            <person name="Qadri F."/>
            <person name="Myers L.L."/>
            <person name="Chung G.-T."/>
            <person name="Escheverria P."/>
            <person name="Fraser C.M."/>
            <person name="Sadzewicz L."/>
            <person name="Shefchek K.A."/>
            <person name="Tallon L."/>
            <person name="Das S.P."/>
            <person name="Daugherty S."/>
            <person name="Mongodin E.F."/>
        </authorList>
    </citation>
    <scope>NUCLEOTIDE SEQUENCE [LARGE SCALE GENOMIC DNA]</scope>
    <source>
        <strain evidence="16 17">3975 RP4</strain>
    </source>
</reference>
<keyword evidence="3 11" id="KW-1134">Transmembrane beta strand</keyword>
<dbReference type="GO" id="GO:0009279">
    <property type="term" value="C:cell outer membrane"/>
    <property type="evidence" value="ECO:0007669"/>
    <property type="project" value="UniProtKB-SubCell"/>
</dbReference>
<dbReference type="Pfam" id="PF07715">
    <property type="entry name" value="Plug"/>
    <property type="match status" value="1"/>
</dbReference>
<name>A0A069SNX1_PHOVU</name>
<evidence type="ECO:0000256" key="5">
    <source>
        <dbReference type="ARBA" id="ARBA00022692"/>
    </source>
</evidence>
<keyword evidence="10 11" id="KW-0998">Cell outer membrane</keyword>
<dbReference type="RefSeq" id="WP_008667984.1">
    <property type="nucleotide sequence ID" value="NZ_JNHM01000012.1"/>
</dbReference>
<dbReference type="PROSITE" id="PS52016">
    <property type="entry name" value="TONB_DEPENDENT_REC_3"/>
    <property type="match status" value="1"/>
</dbReference>
<dbReference type="GO" id="GO:0006826">
    <property type="term" value="P:iron ion transport"/>
    <property type="evidence" value="ECO:0007669"/>
    <property type="project" value="UniProtKB-KW"/>
</dbReference>
<keyword evidence="8 12" id="KW-0798">TonB box</keyword>
<evidence type="ECO:0000256" key="6">
    <source>
        <dbReference type="ARBA" id="ARBA00023004"/>
    </source>
</evidence>
<keyword evidence="5 11" id="KW-0812">Transmembrane</keyword>
<dbReference type="Gene3D" id="2.40.170.20">
    <property type="entry name" value="TonB-dependent receptor, beta-barrel domain"/>
    <property type="match status" value="2"/>
</dbReference>
<gene>
    <name evidence="16" type="ORF">M099_1184</name>
</gene>
<dbReference type="PANTHER" id="PTHR32552:SF81">
    <property type="entry name" value="TONB-DEPENDENT OUTER MEMBRANE RECEPTOR"/>
    <property type="match status" value="1"/>
</dbReference>
<evidence type="ECO:0000256" key="12">
    <source>
        <dbReference type="RuleBase" id="RU003357"/>
    </source>
</evidence>
<keyword evidence="13" id="KW-0732">Signal</keyword>
<feature type="domain" description="TonB-dependent receptor plug" evidence="15">
    <location>
        <begin position="50"/>
        <end position="153"/>
    </location>
</feature>
<dbReference type="InterPro" id="IPR036942">
    <property type="entry name" value="Beta-barrel_TonB_sf"/>
</dbReference>
<dbReference type="AlphaFoldDB" id="A0A069SNX1"/>
<keyword evidence="4" id="KW-0410">Iron transport</keyword>
<accession>A0A069SNX1</accession>
<dbReference type="Pfam" id="PF00593">
    <property type="entry name" value="TonB_dep_Rec_b-barrel"/>
    <property type="match status" value="1"/>
</dbReference>
<evidence type="ECO:0000256" key="11">
    <source>
        <dbReference type="PROSITE-ProRule" id="PRU01360"/>
    </source>
</evidence>
<proteinExistence type="inferred from homology"/>
<evidence type="ECO:0000256" key="3">
    <source>
        <dbReference type="ARBA" id="ARBA00022452"/>
    </source>
</evidence>
<organism evidence="16 17">
    <name type="scientific">Phocaeicola vulgatus str. 3975 RP4</name>
    <dbReference type="NCBI Taxonomy" id="1339352"/>
    <lineage>
        <taxon>Bacteria</taxon>
        <taxon>Pseudomonadati</taxon>
        <taxon>Bacteroidota</taxon>
        <taxon>Bacteroidia</taxon>
        <taxon>Bacteroidales</taxon>
        <taxon>Bacteroidaceae</taxon>
        <taxon>Phocaeicola</taxon>
    </lineage>
</organism>
<keyword evidence="2 11" id="KW-0813">Transport</keyword>
<dbReference type="PATRIC" id="fig|1339352.3.peg.1146"/>
<evidence type="ECO:0000256" key="13">
    <source>
        <dbReference type="SAM" id="SignalP"/>
    </source>
</evidence>
<evidence type="ECO:0000313" key="16">
    <source>
        <dbReference type="EMBL" id="KDS55883.1"/>
    </source>
</evidence>
<evidence type="ECO:0000313" key="17">
    <source>
        <dbReference type="Proteomes" id="UP000027661"/>
    </source>
</evidence>
<dbReference type="InterPro" id="IPR012910">
    <property type="entry name" value="Plug_dom"/>
</dbReference>
<dbReference type="SUPFAM" id="SSF56935">
    <property type="entry name" value="Porins"/>
    <property type="match status" value="1"/>
</dbReference>
<keyword evidence="6" id="KW-0408">Iron</keyword>
<keyword evidence="16" id="KW-0675">Receptor</keyword>
<comment type="subcellular location">
    <subcellularLocation>
        <location evidence="1 11">Cell outer membrane</location>
        <topology evidence="1 11">Multi-pass membrane protein</topology>
    </subcellularLocation>
</comment>
<evidence type="ECO:0000256" key="7">
    <source>
        <dbReference type="ARBA" id="ARBA00023065"/>
    </source>
</evidence>
<evidence type="ECO:0000259" key="14">
    <source>
        <dbReference type="Pfam" id="PF00593"/>
    </source>
</evidence>
<dbReference type="PANTHER" id="PTHR32552">
    <property type="entry name" value="FERRICHROME IRON RECEPTOR-RELATED"/>
    <property type="match status" value="1"/>
</dbReference>
<feature type="domain" description="TonB-dependent receptor-like beta-barrel" evidence="14">
    <location>
        <begin position="252"/>
        <end position="774"/>
    </location>
</feature>
<sequence>MRKNILFITSCLLAATTFAEDINTLPKDTTKVIDIEEVVVIASPKETGKLRELPTAVSLLSQKDMQANQITTLKNVSSLVPNFFMPDYGSRLTSAIYIRGIGSRINTPAVGLYVDNIPYIDKSAFDFNFYDIERIDILRGPQGTLYGRNTMGGLIKVHTRSPFSYQGTDVKLSYGTKSNYRSASLTHYHRWSDCFAFSAGGYYEGSDGFFRNSLNGKKVDNMEAGGGRIHAIWLPSENLKLDFTIGYDYNDEGGYPYYYTGAIDGYDKENEKYKNYIGKISYDQDCTYRRGLFNTGLNIEYQAQKFILSAVTGFQNLNDRMFMDQDFLPVSIYTIEQKQRLNTISEEITFKSKNNKRWQWVTGVSGFYQWLHTTGPVNFMEDGVTDMIEGNINNTFKKIHLDDPRRTPEMSLDVLNNRIRVSGSFDTPVFSTALYHQSTFNDLFVKGLSVTAGLRLEYEKMSMNYFSDSNIDFDFFLKMAMPPLNIPFRNLNAAPLLEGKEKNDYVQLLPKLAFKYDFSPANNMYVSITRGYRSGGYNVQMFSELIQNDMQQKMIEAILDKAPESMAGMIEGMIKQHMPNYGKELNVQETTVYKPEYSWNYEVGSHLSLFNGKLKTDLAAFYMDTHDQQIAKFVNSGLGRMMVNAGSSESYGIEASFLASINKNLNMNVSYGYTHSTFKKYDGGTTSSEEQIDYSGNYVPFVPRHTMNAGANYSFFFDKSNWMQSLTLGMSYTGAGKIYWTEKNNVSQSFYGTLNGRISLQTKALQIDVWGRNLTNKDYTTFYFETMHRGFEQKSRPLQLGVDIRYHF</sequence>
<comment type="caution">
    <text evidence="16">The sequence shown here is derived from an EMBL/GenBank/DDBJ whole genome shotgun (WGS) entry which is preliminary data.</text>
</comment>
<dbReference type="InterPro" id="IPR000531">
    <property type="entry name" value="Beta-barrel_TonB"/>
</dbReference>
<dbReference type="InterPro" id="IPR039426">
    <property type="entry name" value="TonB-dep_rcpt-like"/>
</dbReference>
<comment type="similarity">
    <text evidence="11 12">Belongs to the TonB-dependent receptor family.</text>
</comment>
<protein>
    <submittedName>
        <fullName evidence="16">TonB dependent receptor family protein</fullName>
    </submittedName>
</protein>
<feature type="chain" id="PRO_5001669911" evidence="13">
    <location>
        <begin position="20"/>
        <end position="808"/>
    </location>
</feature>
<keyword evidence="7" id="KW-0406">Ion transport</keyword>
<evidence type="ECO:0000256" key="9">
    <source>
        <dbReference type="ARBA" id="ARBA00023136"/>
    </source>
</evidence>
<keyword evidence="9 11" id="KW-0472">Membrane</keyword>
<evidence type="ECO:0000256" key="1">
    <source>
        <dbReference type="ARBA" id="ARBA00004571"/>
    </source>
</evidence>
<evidence type="ECO:0000256" key="4">
    <source>
        <dbReference type="ARBA" id="ARBA00022496"/>
    </source>
</evidence>
<feature type="signal peptide" evidence="13">
    <location>
        <begin position="1"/>
        <end position="19"/>
    </location>
</feature>
<evidence type="ECO:0000256" key="8">
    <source>
        <dbReference type="ARBA" id="ARBA00023077"/>
    </source>
</evidence>
<evidence type="ECO:0000256" key="2">
    <source>
        <dbReference type="ARBA" id="ARBA00022448"/>
    </source>
</evidence>
<dbReference type="Proteomes" id="UP000027661">
    <property type="component" value="Unassembled WGS sequence"/>
</dbReference>
<evidence type="ECO:0000256" key="10">
    <source>
        <dbReference type="ARBA" id="ARBA00023237"/>
    </source>
</evidence>